<dbReference type="Proteomes" id="UP001497623">
    <property type="component" value="Unassembled WGS sequence"/>
</dbReference>
<dbReference type="PROSITE" id="PS51450">
    <property type="entry name" value="LRR"/>
    <property type="match status" value="6"/>
</dbReference>
<dbReference type="SMART" id="SM00369">
    <property type="entry name" value="LRR_TYP"/>
    <property type="match status" value="15"/>
</dbReference>
<dbReference type="SUPFAM" id="SSF52058">
    <property type="entry name" value="L domain-like"/>
    <property type="match status" value="2"/>
</dbReference>
<evidence type="ECO:0000313" key="4">
    <source>
        <dbReference type="Proteomes" id="UP001497623"/>
    </source>
</evidence>
<dbReference type="AlphaFoldDB" id="A0AAV2PXA2"/>
<dbReference type="Pfam" id="PF13855">
    <property type="entry name" value="LRR_8"/>
    <property type="match status" value="4"/>
</dbReference>
<dbReference type="SMART" id="SM00365">
    <property type="entry name" value="LRR_SD22"/>
    <property type="match status" value="6"/>
</dbReference>
<evidence type="ECO:0000256" key="1">
    <source>
        <dbReference type="ARBA" id="ARBA00022614"/>
    </source>
</evidence>
<dbReference type="PANTHER" id="PTHR45712">
    <property type="entry name" value="AGAP008170-PA"/>
    <property type="match status" value="1"/>
</dbReference>
<keyword evidence="2" id="KW-0677">Repeat</keyword>
<name>A0AAV2PXA2_MEGNR</name>
<dbReference type="FunFam" id="3.80.10.10:FF:001164">
    <property type="entry name" value="GH01279p"/>
    <property type="match status" value="1"/>
</dbReference>
<dbReference type="SMART" id="SM00364">
    <property type="entry name" value="LRR_BAC"/>
    <property type="match status" value="8"/>
</dbReference>
<proteinExistence type="predicted"/>
<comment type="caution">
    <text evidence="3">The sequence shown here is derived from an EMBL/GenBank/DDBJ whole genome shotgun (WGS) entry which is preliminary data.</text>
</comment>
<dbReference type="InterPro" id="IPR032675">
    <property type="entry name" value="LRR_dom_sf"/>
</dbReference>
<dbReference type="InterPro" id="IPR001611">
    <property type="entry name" value="Leu-rich_rpt"/>
</dbReference>
<gene>
    <name evidence="3" type="ORF">MNOR_LOCUS5432</name>
</gene>
<reference evidence="3 4" key="1">
    <citation type="submission" date="2024-05" db="EMBL/GenBank/DDBJ databases">
        <authorList>
            <person name="Wallberg A."/>
        </authorList>
    </citation>
    <scope>NUCLEOTIDE SEQUENCE [LARGE SCALE GENOMIC DNA]</scope>
</reference>
<protein>
    <submittedName>
        <fullName evidence="3">Uncharacterized protein</fullName>
    </submittedName>
</protein>
<organism evidence="3 4">
    <name type="scientific">Meganyctiphanes norvegica</name>
    <name type="common">Northern krill</name>
    <name type="synonym">Thysanopoda norvegica</name>
    <dbReference type="NCBI Taxonomy" id="48144"/>
    <lineage>
        <taxon>Eukaryota</taxon>
        <taxon>Metazoa</taxon>
        <taxon>Ecdysozoa</taxon>
        <taxon>Arthropoda</taxon>
        <taxon>Crustacea</taxon>
        <taxon>Multicrustacea</taxon>
        <taxon>Malacostraca</taxon>
        <taxon>Eumalacostraca</taxon>
        <taxon>Eucarida</taxon>
        <taxon>Euphausiacea</taxon>
        <taxon>Euphausiidae</taxon>
        <taxon>Meganyctiphanes</taxon>
    </lineage>
</organism>
<dbReference type="InterPro" id="IPR003591">
    <property type="entry name" value="Leu-rich_rpt_typical-subtyp"/>
</dbReference>
<dbReference type="Gene3D" id="3.80.10.10">
    <property type="entry name" value="Ribonuclease Inhibitor"/>
    <property type="match status" value="4"/>
</dbReference>
<sequence>MGTHRNIYSVYLEVFQLIVLILYCNVGDSLASAQSPFGPGDDSCASVTWGRDAALTCYVKTMDEGVRIAGLVEQPLDTVSSLTVRCNQDYYFQSVLTGTNLLGFPRLRDLTVEYCKISQLDVSAFEGVSGIRNLTVRTHNSEWTVMSLSVSPSVFRPLQQLERLDLSTNNIWEMPRAFCNLPNLRGLNLSHNHMQDLSQLGWSQSETTRCSSGNSVTTLDLSHNDVVMVVGGTLHGLGRLHQLLLHHNNLAKLDNHALLGLSGLVSLDLSSNILVALPEDMFLPTPGLMELRVRNNSLSGLAPGLLRGLQQLVELDLSHNDLQTEWLTTSIFQGLIRLISLDLSHNQISRINQQVFRDLYNMQVLQLSHNNLQMVPNTAFATCINLHRLDLSNNQLTTISNNAFQGVNVLSFLSLDNNNINQVGVQAFSNLTSLKDLNLNGNQLSHFPKALSNLKNLETLDLGENQISSLQNMPVKGLMRLYGLRLVNNKIAGNIQKDTFTNIPSLRILNLAKNEINVIEIGTFDQCYNLQAIRLDTINLVSIQGLFDKLPNLEWLNVSDNNIEIFDYYFIPVSVEWLDIHKNKISKLDNYMETQGLSIQTLDASFNNIKYINQ</sequence>
<evidence type="ECO:0000313" key="3">
    <source>
        <dbReference type="EMBL" id="CAL4066185.1"/>
    </source>
</evidence>
<dbReference type="Pfam" id="PF00560">
    <property type="entry name" value="LRR_1"/>
    <property type="match status" value="1"/>
</dbReference>
<keyword evidence="4" id="KW-1185">Reference proteome</keyword>
<dbReference type="EMBL" id="CAXKWB010002094">
    <property type="protein sequence ID" value="CAL4066185.1"/>
    <property type="molecule type" value="Genomic_DNA"/>
</dbReference>
<dbReference type="InterPro" id="IPR050333">
    <property type="entry name" value="SLRP"/>
</dbReference>
<dbReference type="PRINTS" id="PR00019">
    <property type="entry name" value="LEURICHRPT"/>
</dbReference>
<dbReference type="PANTHER" id="PTHR45712:SF1">
    <property type="entry name" value="NEPHROCAN"/>
    <property type="match status" value="1"/>
</dbReference>
<keyword evidence="1" id="KW-0433">Leucine-rich repeat</keyword>
<feature type="non-terminal residue" evidence="3">
    <location>
        <position position="614"/>
    </location>
</feature>
<accession>A0AAV2PXA2</accession>
<evidence type="ECO:0000256" key="2">
    <source>
        <dbReference type="ARBA" id="ARBA00022737"/>
    </source>
</evidence>